<feature type="signal peptide" evidence="15">
    <location>
        <begin position="1"/>
        <end position="19"/>
    </location>
</feature>
<dbReference type="InterPro" id="IPR043926">
    <property type="entry name" value="ABCG_dom"/>
</dbReference>
<comment type="similarity">
    <text evidence="2">Belongs to the ABC transporter superfamily. ABCG family. Eye pigment precursor importer (TC 3.A.1.204) subfamily.</text>
</comment>
<keyword evidence="8" id="KW-0067">ATP-binding</keyword>
<evidence type="ECO:0000313" key="18">
    <source>
        <dbReference type="EMBL" id="KAI9635666.1"/>
    </source>
</evidence>
<dbReference type="GO" id="GO:0140359">
    <property type="term" value="F:ABC-type transporter activity"/>
    <property type="evidence" value="ECO:0007669"/>
    <property type="project" value="InterPro"/>
</dbReference>
<dbReference type="PROSITE" id="PS01186">
    <property type="entry name" value="EGF_2"/>
    <property type="match status" value="1"/>
</dbReference>
<evidence type="ECO:0000256" key="7">
    <source>
        <dbReference type="ARBA" id="ARBA00022824"/>
    </source>
</evidence>
<evidence type="ECO:0000256" key="10">
    <source>
        <dbReference type="ARBA" id="ARBA00023136"/>
    </source>
</evidence>
<feature type="transmembrane region" description="Helical" evidence="14">
    <location>
        <begin position="889"/>
        <end position="911"/>
    </location>
</feature>
<gene>
    <name evidence="18" type="ORF">MKK02DRAFT_36795</name>
</gene>
<evidence type="ECO:0000256" key="14">
    <source>
        <dbReference type="SAM" id="Phobius"/>
    </source>
</evidence>
<dbReference type="InterPro" id="IPR002049">
    <property type="entry name" value="LE_dom"/>
</dbReference>
<feature type="compositionally biased region" description="Low complexity" evidence="13">
    <location>
        <begin position="723"/>
        <end position="736"/>
    </location>
</feature>
<evidence type="ECO:0000256" key="15">
    <source>
        <dbReference type="SAM" id="SignalP"/>
    </source>
</evidence>
<dbReference type="InterPro" id="IPR003593">
    <property type="entry name" value="AAA+_ATPase"/>
</dbReference>
<protein>
    <recommendedName>
        <fullName evidence="20">ATP-dependent permease</fullName>
    </recommendedName>
</protein>
<sequence length="1111" mass="120830">MVPSLTLCLLFLSATIVEATGYSSARVTTDGWNSRELSGAGSPSIHHHPAHANSSLVPPRRPPGRPDQCPPCFNCLLPAFNCGNGGECNPYDGQCRCPPGFGGEDCLTPVCGALTDGDERYPRPAGELCQCKDGWGGINCNVCKTDKSCKPFKPRTPVDDGRGGQSPEDGEDQDDMVCYKGGIAVEHNYQMCDVTNRKIIDTIPDNRPPQVTFDCTANGPSSNTTSWRDPRHPLLRTFDDSPINDDVMGKCTFQFWVDRIESFYCKLDECSWKFDGNLNGSRYECQKLDCSCIPGRFLCGEDGSVNIDDFLEEEVRGPATFECTEGKGCTFSEPAMNGLINDVFGDRAIFLDCEAGECLHSSQVPGYVVPQAPDNSTLVAVSAAAAALVFIVACLLMWYLGRSDRNAPGYNSVQLPEDEAAKLMTDHVPATMHFNNISYTLPNGKTILNHVTGTVRPGELLAIMGASGAGKSTLLDILARKNKSGTVDGTFYVNGREIPDDAFRRVTGYVDQEDTLLPTLTVYEAVLLSALLRLPRDMSRQAKVFRTLETMNELGILGIKDSRIGESGKRSISGGEKRRVSIACELVTGPSILFLDEPTSGLDSYNAHNVITSLATLAKNFNRTVIFTIHQPQSNIVNLFDRLLLLAKGQLVYNGDAKKAHQHFEKQGHKCPEGYNIADYLIDLTVDAAGDGKPKASSGSAGVRPSGRGAERDLETGHRRPRSVSSDSLGSSDSGDAMPTGTGFAAAKSKAARLLGMSPSEAASASASDREAVPQKLASLVLANRATDDAKILEAEIGRIQRGSTPDGIDPIRSDGLGRDVLGEADIRGAKKASWGSQFMLLSGRAFKNLYRNPMLMAAHYAVAIAVALICGFFFYRVTSDIPGFQNRLGLFLFILSLFGFSCLSSLGIFANERMLFMRERANGYYSPSAYFLSKVLFDILPLRLIPPFVLGSIVYGLAGLNPDVACFWKFIMTLVLFNLAASSVVLFLSVAVQDLGVANLLGSLVMLYNLLFAGLLMNYDRVPNGAKWMLTSSFFHAAYEALLVNELRYLQLVERKFGLDIQVPSATILSSFGFHAQAFWWPDTALLVGVFGFFIVASYLVLELFVKEKR</sequence>
<dbReference type="GO" id="GO:0005524">
    <property type="term" value="F:ATP binding"/>
    <property type="evidence" value="ECO:0007669"/>
    <property type="project" value="UniProtKB-KW"/>
</dbReference>
<dbReference type="InterPro" id="IPR027417">
    <property type="entry name" value="P-loop_NTPase"/>
</dbReference>
<name>A0AA38HAM0_9TREE</name>
<dbReference type="SUPFAM" id="SSF52540">
    <property type="entry name" value="P-loop containing nucleoside triphosphate hydrolases"/>
    <property type="match status" value="1"/>
</dbReference>
<dbReference type="GeneID" id="77728704"/>
<feature type="transmembrane region" description="Helical" evidence="14">
    <location>
        <begin position="1001"/>
        <end position="1020"/>
    </location>
</feature>
<feature type="transmembrane region" description="Helical" evidence="14">
    <location>
        <begin position="378"/>
        <end position="400"/>
    </location>
</feature>
<keyword evidence="12" id="KW-1015">Disulfide bond</keyword>
<keyword evidence="6" id="KW-0547">Nucleotide-binding</keyword>
<feature type="disulfide bond" evidence="12">
    <location>
        <begin position="97"/>
        <end position="106"/>
    </location>
</feature>
<feature type="domain" description="ABC transporter" evidence="17">
    <location>
        <begin position="432"/>
        <end position="673"/>
    </location>
</feature>
<dbReference type="GO" id="GO:0005789">
    <property type="term" value="C:endoplasmic reticulum membrane"/>
    <property type="evidence" value="ECO:0007669"/>
    <property type="project" value="UniProtKB-SubCell"/>
</dbReference>
<dbReference type="PROSITE" id="PS50893">
    <property type="entry name" value="ABC_TRANSPORTER_2"/>
    <property type="match status" value="1"/>
</dbReference>
<organism evidence="18 19">
    <name type="scientific">Dioszegia hungarica</name>
    <dbReference type="NCBI Taxonomy" id="4972"/>
    <lineage>
        <taxon>Eukaryota</taxon>
        <taxon>Fungi</taxon>
        <taxon>Dikarya</taxon>
        <taxon>Basidiomycota</taxon>
        <taxon>Agaricomycotina</taxon>
        <taxon>Tremellomycetes</taxon>
        <taxon>Tremellales</taxon>
        <taxon>Bulleribasidiaceae</taxon>
        <taxon>Dioszegia</taxon>
    </lineage>
</organism>
<dbReference type="Proteomes" id="UP001164286">
    <property type="component" value="Unassembled WGS sequence"/>
</dbReference>
<dbReference type="Gene3D" id="3.40.50.300">
    <property type="entry name" value="P-loop containing nucleotide triphosphate hydrolases"/>
    <property type="match status" value="1"/>
</dbReference>
<comment type="subcellular location">
    <subcellularLocation>
        <location evidence="1">Endoplasmic reticulum membrane</location>
        <topology evidence="1">Multi-pass membrane protein</topology>
    </subcellularLocation>
</comment>
<keyword evidence="11" id="KW-0325">Glycoprotein</keyword>
<feature type="chain" id="PRO_5041325126" description="ATP-dependent permease" evidence="15">
    <location>
        <begin position="20"/>
        <end position="1111"/>
    </location>
</feature>
<keyword evidence="10 14" id="KW-0472">Membrane</keyword>
<dbReference type="Pfam" id="PF19055">
    <property type="entry name" value="ABC2_membrane_7"/>
    <property type="match status" value="1"/>
</dbReference>
<evidence type="ECO:0000256" key="12">
    <source>
        <dbReference type="PROSITE-ProRule" id="PRU00076"/>
    </source>
</evidence>
<evidence type="ECO:0000256" key="1">
    <source>
        <dbReference type="ARBA" id="ARBA00004477"/>
    </source>
</evidence>
<feature type="region of interest" description="Disordered" evidence="13">
    <location>
        <begin position="154"/>
        <end position="173"/>
    </location>
</feature>
<dbReference type="RefSeq" id="XP_052945443.1">
    <property type="nucleotide sequence ID" value="XM_053089499.1"/>
</dbReference>
<feature type="compositionally biased region" description="Basic and acidic residues" evidence="13">
    <location>
        <begin position="709"/>
        <end position="718"/>
    </location>
</feature>
<evidence type="ECO:0000313" key="19">
    <source>
        <dbReference type="Proteomes" id="UP001164286"/>
    </source>
</evidence>
<evidence type="ECO:0000256" key="2">
    <source>
        <dbReference type="ARBA" id="ARBA00005814"/>
    </source>
</evidence>
<accession>A0AA38HAM0</accession>
<dbReference type="PROSITE" id="PS00022">
    <property type="entry name" value="EGF_1"/>
    <property type="match status" value="1"/>
</dbReference>
<dbReference type="EMBL" id="JAKWFO010000005">
    <property type="protein sequence ID" value="KAI9635666.1"/>
    <property type="molecule type" value="Genomic_DNA"/>
</dbReference>
<dbReference type="InterPro" id="IPR017871">
    <property type="entry name" value="ABC_transporter-like_CS"/>
</dbReference>
<evidence type="ECO:0000256" key="4">
    <source>
        <dbReference type="ARBA" id="ARBA00022692"/>
    </source>
</evidence>
<dbReference type="InterPro" id="IPR000742">
    <property type="entry name" value="EGF"/>
</dbReference>
<evidence type="ECO:0000259" key="16">
    <source>
        <dbReference type="PROSITE" id="PS50026"/>
    </source>
</evidence>
<dbReference type="AlphaFoldDB" id="A0AA38HAM0"/>
<keyword evidence="5 15" id="KW-0732">Signal</keyword>
<dbReference type="Gene3D" id="2.10.25.10">
    <property type="entry name" value="Laminin"/>
    <property type="match status" value="1"/>
</dbReference>
<dbReference type="FunFam" id="3.40.50.300:FF:000702">
    <property type="entry name" value="ABC transporter (Adp1)"/>
    <property type="match status" value="1"/>
</dbReference>
<dbReference type="Pfam" id="PF01061">
    <property type="entry name" value="ABC2_membrane"/>
    <property type="match status" value="1"/>
</dbReference>
<keyword evidence="9 14" id="KW-1133">Transmembrane helix</keyword>
<feature type="domain" description="EGF-like" evidence="16">
    <location>
        <begin position="73"/>
        <end position="107"/>
    </location>
</feature>
<feature type="transmembrane region" description="Helical" evidence="14">
    <location>
        <begin position="855"/>
        <end position="877"/>
    </location>
</feature>
<dbReference type="PROSITE" id="PS50026">
    <property type="entry name" value="EGF_3"/>
    <property type="match status" value="1"/>
</dbReference>
<dbReference type="GO" id="GO:0016887">
    <property type="term" value="F:ATP hydrolysis activity"/>
    <property type="evidence" value="ECO:0007669"/>
    <property type="project" value="InterPro"/>
</dbReference>
<dbReference type="PROSITE" id="PS00211">
    <property type="entry name" value="ABC_TRANSPORTER_1"/>
    <property type="match status" value="1"/>
</dbReference>
<evidence type="ECO:0000256" key="8">
    <source>
        <dbReference type="ARBA" id="ARBA00022840"/>
    </source>
</evidence>
<dbReference type="Pfam" id="PF00005">
    <property type="entry name" value="ABC_tran"/>
    <property type="match status" value="1"/>
</dbReference>
<keyword evidence="12" id="KW-0245">EGF-like domain</keyword>
<evidence type="ECO:0000256" key="13">
    <source>
        <dbReference type="SAM" id="MobiDB-lite"/>
    </source>
</evidence>
<evidence type="ECO:0000259" key="17">
    <source>
        <dbReference type="PROSITE" id="PS50893"/>
    </source>
</evidence>
<dbReference type="InterPro" id="IPR003439">
    <property type="entry name" value="ABC_transporter-like_ATP-bd"/>
</dbReference>
<dbReference type="CDD" id="cd00055">
    <property type="entry name" value="EGF_Lam"/>
    <property type="match status" value="1"/>
</dbReference>
<dbReference type="CDD" id="cd03213">
    <property type="entry name" value="ABCG_EPDR"/>
    <property type="match status" value="1"/>
</dbReference>
<proteinExistence type="inferred from homology"/>
<evidence type="ECO:0000256" key="6">
    <source>
        <dbReference type="ARBA" id="ARBA00022741"/>
    </source>
</evidence>
<dbReference type="InterPro" id="IPR050352">
    <property type="entry name" value="ABCG_transporters"/>
</dbReference>
<feature type="region of interest" description="Disordered" evidence="13">
    <location>
        <begin position="34"/>
        <end position="62"/>
    </location>
</feature>
<evidence type="ECO:0000256" key="3">
    <source>
        <dbReference type="ARBA" id="ARBA00022448"/>
    </source>
</evidence>
<dbReference type="PANTHER" id="PTHR48041">
    <property type="entry name" value="ABC TRANSPORTER G FAMILY MEMBER 28"/>
    <property type="match status" value="1"/>
</dbReference>
<dbReference type="SMART" id="SM00382">
    <property type="entry name" value="AAA"/>
    <property type="match status" value="1"/>
</dbReference>
<feature type="transmembrane region" description="Helical" evidence="14">
    <location>
        <begin position="1087"/>
        <end position="1107"/>
    </location>
</feature>
<feature type="transmembrane region" description="Helical" evidence="14">
    <location>
        <begin position="932"/>
        <end position="956"/>
    </location>
</feature>
<evidence type="ECO:0000256" key="5">
    <source>
        <dbReference type="ARBA" id="ARBA00022729"/>
    </source>
</evidence>
<keyword evidence="19" id="KW-1185">Reference proteome</keyword>
<dbReference type="PANTHER" id="PTHR48041:SF2">
    <property type="entry name" value="ATP-DEPENDENT PERMEASE-RELATED"/>
    <property type="match status" value="1"/>
</dbReference>
<dbReference type="InterPro" id="IPR013525">
    <property type="entry name" value="ABC2_TM"/>
</dbReference>
<evidence type="ECO:0000256" key="9">
    <source>
        <dbReference type="ARBA" id="ARBA00022989"/>
    </source>
</evidence>
<feature type="transmembrane region" description="Helical" evidence="14">
    <location>
        <begin position="968"/>
        <end position="989"/>
    </location>
</feature>
<evidence type="ECO:0008006" key="20">
    <source>
        <dbReference type="Google" id="ProtNLM"/>
    </source>
</evidence>
<reference evidence="18" key="1">
    <citation type="journal article" date="2022" name="G3 (Bethesda)">
        <title>High quality genome of the basidiomycete yeast Dioszegia hungarica PDD-24b-2 isolated from cloud water.</title>
        <authorList>
            <person name="Jarrige D."/>
            <person name="Haridas S."/>
            <person name="Bleykasten-Grosshans C."/>
            <person name="Joly M."/>
            <person name="Nadalig T."/>
            <person name="Sancelme M."/>
            <person name="Vuilleumier S."/>
            <person name="Grigoriev I.V."/>
            <person name="Amato P."/>
            <person name="Bringel F."/>
        </authorList>
    </citation>
    <scope>NUCLEOTIDE SEQUENCE</scope>
    <source>
        <strain evidence="18">PDD-24b-2</strain>
    </source>
</reference>
<keyword evidence="4 14" id="KW-0812">Transmembrane</keyword>
<evidence type="ECO:0000256" key="11">
    <source>
        <dbReference type="ARBA" id="ARBA00023180"/>
    </source>
</evidence>
<comment type="caution">
    <text evidence="12">Lacks conserved residue(s) required for the propagation of feature annotation.</text>
</comment>
<keyword evidence="7" id="KW-0256">Endoplasmic reticulum</keyword>
<comment type="caution">
    <text evidence="18">The sequence shown here is derived from an EMBL/GenBank/DDBJ whole genome shotgun (WGS) entry which is preliminary data.</text>
</comment>
<keyword evidence="3" id="KW-0813">Transport</keyword>
<feature type="region of interest" description="Disordered" evidence="13">
    <location>
        <begin position="692"/>
        <end position="743"/>
    </location>
</feature>